<feature type="transmembrane region" description="Helical" evidence="2">
    <location>
        <begin position="186"/>
        <end position="214"/>
    </location>
</feature>
<feature type="compositionally biased region" description="Low complexity" evidence="1">
    <location>
        <begin position="41"/>
        <end position="62"/>
    </location>
</feature>
<dbReference type="EMBL" id="CP011311">
    <property type="protein sequence ID" value="AKE39324.1"/>
    <property type="molecule type" value="Genomic_DNA"/>
</dbReference>
<feature type="transmembrane region" description="Helical" evidence="2">
    <location>
        <begin position="141"/>
        <end position="174"/>
    </location>
</feature>
<feature type="region of interest" description="Disordered" evidence="1">
    <location>
        <begin position="109"/>
        <end position="128"/>
    </location>
</feature>
<keyword evidence="2" id="KW-1133">Transmembrane helix</keyword>
<evidence type="ECO:0000313" key="3">
    <source>
        <dbReference type="EMBL" id="AKE39324.1"/>
    </source>
</evidence>
<dbReference type="Proteomes" id="UP000033566">
    <property type="component" value="Chromosome"/>
</dbReference>
<feature type="region of interest" description="Disordered" evidence="1">
    <location>
        <begin position="1"/>
        <end position="62"/>
    </location>
</feature>
<dbReference type="HOGENOM" id="CLU_1352734_0_0_11"/>
<dbReference type="OrthoDB" id="4427360at2"/>
<dbReference type="PATRIC" id="fig|161896.4.peg.1336"/>
<dbReference type="AlphaFoldDB" id="A0A0F6TBR0"/>
<dbReference type="KEGG" id="ccj:UL81_06840"/>
<protein>
    <recommendedName>
        <fullName evidence="5">DUF4190 domain-containing protein</fullName>
    </recommendedName>
</protein>
<reference evidence="3 4" key="1">
    <citation type="journal article" date="2015" name="Genome Announc.">
        <title>Complete Genome Sequence of Corynebacterium camporealensis DSM 44610, Isolated from the Milk of a Manchega Sheep with Subclinical Mastitis.</title>
        <authorList>
            <person name="Ruckert C."/>
            <person name="Albersmeier A."/>
            <person name="Winkler A."/>
            <person name="Tauch A."/>
        </authorList>
    </citation>
    <scope>NUCLEOTIDE SEQUENCE [LARGE SCALE GENOMIC DNA]</scope>
    <source>
        <strain evidence="3 4">DSM 44610</strain>
    </source>
</reference>
<keyword evidence="2" id="KW-0812">Transmembrane</keyword>
<dbReference type="RefSeq" id="WP_052737447.1">
    <property type="nucleotide sequence ID" value="NZ_CP011311.1"/>
</dbReference>
<sequence>MSSPFDPQDDKPNGNLPKYGDGANRNLPSYGEGTRRSNPFADSNNSGSDNNAGNSGADNYGSGNYGRGDSYGSAGSYGSVDGYGSGTPGSYSAPDSGAAGYGGDAGYGAGAPDQQGYNQQPVYDQQPGYEEPVQKSKLAVAAFIFGLLCIVAGFAVMSFIPGIIGVILAIVALVRNRKKPREARRTWMSVTGLVLSIMGILWSIVALFIIGVLLEDMGALECLQLEDPAAQQACMEEAVSGSTTSESV</sequence>
<accession>A0A0F6TBR0</accession>
<name>A0A0F6TBR0_9CORY</name>
<gene>
    <name evidence="3" type="ORF">UL81_06840</name>
</gene>
<keyword evidence="2" id="KW-0472">Membrane</keyword>
<organism evidence="3 4">
    <name type="scientific">Corynebacterium camporealensis</name>
    <dbReference type="NCBI Taxonomy" id="161896"/>
    <lineage>
        <taxon>Bacteria</taxon>
        <taxon>Bacillati</taxon>
        <taxon>Actinomycetota</taxon>
        <taxon>Actinomycetes</taxon>
        <taxon>Mycobacteriales</taxon>
        <taxon>Corynebacteriaceae</taxon>
        <taxon>Corynebacterium</taxon>
    </lineage>
</organism>
<evidence type="ECO:0000313" key="4">
    <source>
        <dbReference type="Proteomes" id="UP000033566"/>
    </source>
</evidence>
<evidence type="ECO:0000256" key="1">
    <source>
        <dbReference type="SAM" id="MobiDB-lite"/>
    </source>
</evidence>
<proteinExistence type="predicted"/>
<keyword evidence="4" id="KW-1185">Reference proteome</keyword>
<evidence type="ECO:0008006" key="5">
    <source>
        <dbReference type="Google" id="ProtNLM"/>
    </source>
</evidence>
<evidence type="ECO:0000256" key="2">
    <source>
        <dbReference type="SAM" id="Phobius"/>
    </source>
</evidence>